<dbReference type="SUPFAM" id="SSF56112">
    <property type="entry name" value="Protein kinase-like (PK-like)"/>
    <property type="match status" value="1"/>
</dbReference>
<protein>
    <recommendedName>
        <fullName evidence="1">Aminoglycoside phosphotransferase domain-containing protein</fullName>
    </recommendedName>
</protein>
<comment type="caution">
    <text evidence="2">The sequence shown here is derived from an EMBL/GenBank/DDBJ whole genome shotgun (WGS) entry which is preliminary data.</text>
</comment>
<dbReference type="PANTHER" id="PTHR21310">
    <property type="entry name" value="AMINOGLYCOSIDE PHOSPHOTRANSFERASE-RELATED-RELATED"/>
    <property type="match status" value="1"/>
</dbReference>
<reference evidence="2 3" key="1">
    <citation type="submission" date="2019-07" db="EMBL/GenBank/DDBJ databases">
        <title>Genomics analysis of Aphanomyces spp. identifies a new class of oomycete effector associated with host adaptation.</title>
        <authorList>
            <person name="Gaulin E."/>
        </authorList>
    </citation>
    <scope>NUCLEOTIDE SEQUENCE [LARGE SCALE GENOMIC DNA]</scope>
    <source>
        <strain evidence="2 3">ATCC 201684</strain>
    </source>
</reference>
<dbReference type="Gene3D" id="3.30.200.20">
    <property type="entry name" value="Phosphorylase Kinase, domain 1"/>
    <property type="match status" value="1"/>
</dbReference>
<dbReference type="InterPro" id="IPR051678">
    <property type="entry name" value="AGP_Transferase"/>
</dbReference>
<name>A0A6G0WE98_9STRA</name>
<dbReference type="Pfam" id="PF01636">
    <property type="entry name" value="APH"/>
    <property type="match status" value="1"/>
</dbReference>
<dbReference type="AlphaFoldDB" id="A0A6G0WE98"/>
<sequence length="325" mass="36457">MIDFTDSTQVIAYADTTEWVQATKSTVQEATLLSGGVVNYVWRLRLGDGSSVILKHFPPSLRVNPSFAFPQERIELQHTALQAVASQFTQASWSAPSPYSYDPNNFVILEEDMKGVSLFNILKEDNTQVAAEDLTWVSSALVDFLGDIQSLIVPDLSLYANSPLTPIMNGLFSRNLQLMTDWNIPDTQDWYDRAVACDLVAQSNFLYGDFWPSSILVDMDARRISIIDWELARTGHFGLDMTQMMANLALMGQGNAFKSAWANTLLRSIVDAWKTTLKPIDTHAFDFEAAYIKRVVQLSQTPHWRLDDVQTTVLKLVAQVSTTFA</sequence>
<evidence type="ECO:0000259" key="1">
    <source>
        <dbReference type="Pfam" id="PF01636"/>
    </source>
</evidence>
<gene>
    <name evidence="2" type="ORF">Ae201684_015908</name>
</gene>
<feature type="domain" description="Aminoglycoside phosphotransferase" evidence="1">
    <location>
        <begin position="30"/>
        <end position="247"/>
    </location>
</feature>
<organism evidence="2 3">
    <name type="scientific">Aphanomyces euteiches</name>
    <dbReference type="NCBI Taxonomy" id="100861"/>
    <lineage>
        <taxon>Eukaryota</taxon>
        <taxon>Sar</taxon>
        <taxon>Stramenopiles</taxon>
        <taxon>Oomycota</taxon>
        <taxon>Saprolegniomycetes</taxon>
        <taxon>Saprolegniales</taxon>
        <taxon>Verrucalvaceae</taxon>
        <taxon>Aphanomyces</taxon>
    </lineage>
</organism>
<dbReference type="Gene3D" id="3.90.1200.10">
    <property type="match status" value="1"/>
</dbReference>
<keyword evidence="3" id="KW-1185">Reference proteome</keyword>
<evidence type="ECO:0000313" key="3">
    <source>
        <dbReference type="Proteomes" id="UP000481153"/>
    </source>
</evidence>
<accession>A0A6G0WE98</accession>
<dbReference type="InterPro" id="IPR002575">
    <property type="entry name" value="Aminoglycoside_PTrfase"/>
</dbReference>
<dbReference type="EMBL" id="VJMJ01000237">
    <property type="protein sequence ID" value="KAF0725575.1"/>
    <property type="molecule type" value="Genomic_DNA"/>
</dbReference>
<proteinExistence type="predicted"/>
<dbReference type="VEuPathDB" id="FungiDB:AeMF1_021164"/>
<dbReference type="InterPro" id="IPR011009">
    <property type="entry name" value="Kinase-like_dom_sf"/>
</dbReference>
<evidence type="ECO:0000313" key="2">
    <source>
        <dbReference type="EMBL" id="KAF0725575.1"/>
    </source>
</evidence>
<dbReference type="Proteomes" id="UP000481153">
    <property type="component" value="Unassembled WGS sequence"/>
</dbReference>